<gene>
    <name evidence="1" type="ORF">M419DRAFT_116955</name>
</gene>
<evidence type="ECO:0000313" key="1">
    <source>
        <dbReference type="EMBL" id="ETS06248.1"/>
    </source>
</evidence>
<dbReference type="KEGG" id="trr:M419DRAFT_116955"/>
<dbReference type="HOGENOM" id="CLU_3108118_0_0_1"/>
<dbReference type="AlphaFoldDB" id="A0A024SJM8"/>
<sequence length="51" mass="5840">MALKNAVRAGRTMRGFAISASHEFEECFHRSTLALRGFSCTVIKFMTDRMR</sequence>
<proteinExistence type="predicted"/>
<protein>
    <submittedName>
        <fullName evidence="1">Uncharacterized protein</fullName>
    </submittedName>
</protein>
<dbReference type="Proteomes" id="UP000024376">
    <property type="component" value="Unassembled WGS sequence"/>
</dbReference>
<accession>A0A024SJM8</accession>
<reference evidence="2" key="1">
    <citation type="journal article" date="2013" name="Ind. Biotechnol.">
        <title>Comparative genomics analysis of Trichoderma reesei strains.</title>
        <authorList>
            <person name="Koike H."/>
            <person name="Aerts A."/>
            <person name="LaButti K."/>
            <person name="Grigoriev I.V."/>
            <person name="Baker S.E."/>
        </authorList>
    </citation>
    <scope>NUCLEOTIDE SEQUENCE [LARGE SCALE GENOMIC DNA]</scope>
    <source>
        <strain evidence="2">ATCC 56765 / BCRC 32924 / NRRL 11460 / Rut C-30</strain>
    </source>
</reference>
<evidence type="ECO:0000313" key="2">
    <source>
        <dbReference type="Proteomes" id="UP000024376"/>
    </source>
</evidence>
<name>A0A024SJM8_HYPJR</name>
<organism evidence="1 2">
    <name type="scientific">Hypocrea jecorina (strain ATCC 56765 / BCRC 32924 / NRRL 11460 / Rut C-30)</name>
    <name type="common">Trichoderma reesei</name>
    <dbReference type="NCBI Taxonomy" id="1344414"/>
    <lineage>
        <taxon>Eukaryota</taxon>
        <taxon>Fungi</taxon>
        <taxon>Dikarya</taxon>
        <taxon>Ascomycota</taxon>
        <taxon>Pezizomycotina</taxon>
        <taxon>Sordariomycetes</taxon>
        <taxon>Hypocreomycetidae</taxon>
        <taxon>Hypocreales</taxon>
        <taxon>Hypocreaceae</taxon>
        <taxon>Trichoderma</taxon>
    </lineage>
</organism>
<dbReference type="EMBL" id="KI911139">
    <property type="protein sequence ID" value="ETS06248.1"/>
    <property type="molecule type" value="Genomic_DNA"/>
</dbReference>